<dbReference type="Pfam" id="PF00107">
    <property type="entry name" value="ADH_zinc_N"/>
    <property type="match status" value="1"/>
</dbReference>
<dbReference type="EC" id="1.1.1.329" evidence="8"/>
<reference evidence="13 14" key="1">
    <citation type="submission" date="2018-12" db="EMBL/GenBank/DDBJ databases">
        <title>The whole draft genome of Streptomyce luteoverticillatus CGMCC 15060.</title>
        <authorList>
            <person name="Feng Z."/>
            <person name="Chen G."/>
            <person name="Zhang J."/>
            <person name="Zhu H."/>
            <person name="Yu X."/>
            <person name="Zhang W."/>
            <person name="Zhang X."/>
        </authorList>
    </citation>
    <scope>NUCLEOTIDE SEQUENCE [LARGE SCALE GENOMIC DNA]</scope>
    <source>
        <strain evidence="13 14">CGMCC 15060</strain>
    </source>
</reference>
<evidence type="ECO:0000256" key="6">
    <source>
        <dbReference type="ARBA" id="ARBA00037908"/>
    </source>
</evidence>
<evidence type="ECO:0000259" key="12">
    <source>
        <dbReference type="SMART" id="SM00829"/>
    </source>
</evidence>
<comment type="cofactor">
    <cofactor evidence="1">
        <name>Zn(2+)</name>
        <dbReference type="ChEBI" id="CHEBI:29105"/>
    </cofactor>
</comment>
<dbReference type="Proteomes" id="UP000267900">
    <property type="component" value="Chromosome"/>
</dbReference>
<dbReference type="InterPro" id="IPR050129">
    <property type="entry name" value="Zn_alcohol_dh"/>
</dbReference>
<evidence type="ECO:0000313" key="13">
    <source>
        <dbReference type="EMBL" id="AZQ74418.1"/>
    </source>
</evidence>
<dbReference type="Gene3D" id="3.90.180.10">
    <property type="entry name" value="Medium-chain alcohol dehydrogenases, catalytic domain"/>
    <property type="match status" value="1"/>
</dbReference>
<dbReference type="PANTHER" id="PTHR43401">
    <property type="entry name" value="L-THREONINE 3-DEHYDROGENASE"/>
    <property type="match status" value="1"/>
</dbReference>
<name>A0A3Q9FZN6_STRLT</name>
<dbReference type="GO" id="GO:0046872">
    <property type="term" value="F:metal ion binding"/>
    <property type="evidence" value="ECO:0007669"/>
    <property type="project" value="UniProtKB-KW"/>
</dbReference>
<dbReference type="EMBL" id="CP034587">
    <property type="protein sequence ID" value="AZQ74418.1"/>
    <property type="molecule type" value="Genomic_DNA"/>
</dbReference>
<evidence type="ECO:0000256" key="4">
    <source>
        <dbReference type="ARBA" id="ARBA00023002"/>
    </source>
</evidence>
<evidence type="ECO:0000256" key="10">
    <source>
        <dbReference type="ARBA" id="ARBA00048685"/>
    </source>
</evidence>
<dbReference type="InterPro" id="IPR020843">
    <property type="entry name" value="ER"/>
</dbReference>
<evidence type="ECO:0000256" key="9">
    <source>
        <dbReference type="ARBA" id="ARBA00039387"/>
    </source>
</evidence>
<organism evidence="13 14">
    <name type="scientific">Streptomyces luteoverticillatus</name>
    <name type="common">Streptoverticillium luteoverticillatus</name>
    <dbReference type="NCBI Taxonomy" id="66425"/>
    <lineage>
        <taxon>Bacteria</taxon>
        <taxon>Bacillati</taxon>
        <taxon>Actinomycetota</taxon>
        <taxon>Actinomycetes</taxon>
        <taxon>Kitasatosporales</taxon>
        <taxon>Streptomycetaceae</taxon>
        <taxon>Streptomyces</taxon>
    </lineage>
</organism>
<evidence type="ECO:0000256" key="2">
    <source>
        <dbReference type="ARBA" id="ARBA00022723"/>
    </source>
</evidence>
<dbReference type="InterPro" id="IPR013154">
    <property type="entry name" value="ADH-like_N"/>
</dbReference>
<evidence type="ECO:0000256" key="8">
    <source>
        <dbReference type="ARBA" id="ARBA00039102"/>
    </source>
</evidence>
<comment type="catalytic activity">
    <reaction evidence="10">
        <text>2-deoxy-scyllo-inosamine + NAD(+) = 3-amino-2,3-dideoxy-scyllo-inosose + NADH + H(+)</text>
        <dbReference type="Rhea" id="RHEA:33883"/>
        <dbReference type="ChEBI" id="CHEBI:15378"/>
        <dbReference type="ChEBI" id="CHEBI:57540"/>
        <dbReference type="ChEBI" id="CHEBI:57945"/>
        <dbReference type="ChEBI" id="CHEBI:65002"/>
        <dbReference type="ChEBI" id="CHEBI:65003"/>
        <dbReference type="EC" id="1.1.1.329"/>
    </reaction>
</comment>
<evidence type="ECO:0000256" key="7">
    <source>
        <dbReference type="ARBA" id="ARBA00038004"/>
    </source>
</evidence>
<evidence type="ECO:0000313" key="14">
    <source>
        <dbReference type="Proteomes" id="UP000267900"/>
    </source>
</evidence>
<accession>A0A3Q9FZN6</accession>
<dbReference type="Pfam" id="PF08240">
    <property type="entry name" value="ADH_N"/>
    <property type="match status" value="1"/>
</dbReference>
<evidence type="ECO:0000256" key="1">
    <source>
        <dbReference type="ARBA" id="ARBA00001947"/>
    </source>
</evidence>
<keyword evidence="14" id="KW-1185">Reference proteome</keyword>
<comment type="function">
    <text evidence="5">Catalyzes the oxidation of 2-deoxy-scyllo-inosamine (DOIA) with NAD(+) or NADP(+), forming 3-amino-2,3-dideoxy-scyllo-inosose (amino-DOI).</text>
</comment>
<dbReference type="InterPro" id="IPR011032">
    <property type="entry name" value="GroES-like_sf"/>
</dbReference>
<evidence type="ECO:0000256" key="5">
    <source>
        <dbReference type="ARBA" id="ARBA00037678"/>
    </source>
</evidence>
<keyword evidence="3" id="KW-0862">Zinc</keyword>
<dbReference type="InterPro" id="IPR013149">
    <property type="entry name" value="ADH-like_C"/>
</dbReference>
<dbReference type="InterPro" id="IPR036291">
    <property type="entry name" value="NAD(P)-bd_dom_sf"/>
</dbReference>
<dbReference type="OrthoDB" id="9797931at2"/>
<sequence>MRAAVLNGPRDLSVGTVPDPVLPEGWALVRVAYNAICGSDVSLYNDVWHGAALPAVPGHEWSGTVAETRSPLVSPGDIVAGDIALTCGHCSWCRAGQVVMCPELREFGFTDPGGCAEFIAVPATNLVRLPPGTDLLAATQTEPLAVALHALDRVRLEAGETVAVLGCGGIGLNVLQAARASGGRVVLAVDPIERRASVAGSLGARTALSDAEEVARWIEDVGPAGLPDVVLDACGEPEAIRLAAELVRPGGRVGLIGYKVGKRVEMPAAQWPLKLMSTIGVMGPGRFMRRAADLLADGAVRTDRVITHVLGLSEADKAFRLADQPGPDVIRVAIRADG</sequence>
<proteinExistence type="inferred from homology"/>
<dbReference type="AlphaFoldDB" id="A0A3Q9FZN6"/>
<keyword evidence="4" id="KW-0560">Oxidoreductase</keyword>
<comment type="pathway">
    <text evidence="6">Metabolic intermediate biosynthesis; 2-deoxystreptamine biosynthesis; 2-deoxystreptamine from D-glucose 6-phosphate: step 3/4.</text>
</comment>
<comment type="catalytic activity">
    <reaction evidence="11">
        <text>2-deoxy-scyllo-inosamine + NADP(+) = 3-amino-2,3-dideoxy-scyllo-inosose + NADPH + H(+)</text>
        <dbReference type="Rhea" id="RHEA:33879"/>
        <dbReference type="ChEBI" id="CHEBI:15378"/>
        <dbReference type="ChEBI" id="CHEBI:57783"/>
        <dbReference type="ChEBI" id="CHEBI:58349"/>
        <dbReference type="ChEBI" id="CHEBI:65002"/>
        <dbReference type="ChEBI" id="CHEBI:65003"/>
        <dbReference type="EC" id="1.1.1.329"/>
    </reaction>
</comment>
<feature type="domain" description="Enoyl reductase (ER)" evidence="12">
    <location>
        <begin position="8"/>
        <end position="330"/>
    </location>
</feature>
<evidence type="ECO:0000256" key="11">
    <source>
        <dbReference type="ARBA" id="ARBA00049085"/>
    </source>
</evidence>
<dbReference type="PANTHER" id="PTHR43401:SF2">
    <property type="entry name" value="L-THREONINE 3-DEHYDROGENASE"/>
    <property type="match status" value="1"/>
</dbReference>
<dbReference type="SUPFAM" id="SSF50129">
    <property type="entry name" value="GroES-like"/>
    <property type="match status" value="1"/>
</dbReference>
<dbReference type="Gene3D" id="3.40.50.720">
    <property type="entry name" value="NAD(P)-binding Rossmann-like Domain"/>
    <property type="match status" value="1"/>
</dbReference>
<dbReference type="SUPFAM" id="SSF51735">
    <property type="entry name" value="NAD(P)-binding Rossmann-fold domains"/>
    <property type="match status" value="1"/>
</dbReference>
<dbReference type="GO" id="GO:0016491">
    <property type="term" value="F:oxidoreductase activity"/>
    <property type="evidence" value="ECO:0007669"/>
    <property type="project" value="UniProtKB-KW"/>
</dbReference>
<comment type="similarity">
    <text evidence="7">Belongs to the zinc-containing alcohol dehydrogenase family. DOIA dehydrogenase subfamily.</text>
</comment>
<dbReference type="RefSeq" id="WP_126916920.1">
    <property type="nucleotide sequence ID" value="NZ_CP034587.1"/>
</dbReference>
<dbReference type="SMART" id="SM00829">
    <property type="entry name" value="PKS_ER"/>
    <property type="match status" value="1"/>
</dbReference>
<protein>
    <recommendedName>
        <fullName evidence="9">2-deoxy-scyllo-inosamine dehydrogenase</fullName>
        <ecNumber evidence="8">1.1.1.329</ecNumber>
    </recommendedName>
</protein>
<evidence type="ECO:0000256" key="3">
    <source>
        <dbReference type="ARBA" id="ARBA00022833"/>
    </source>
</evidence>
<keyword evidence="2" id="KW-0479">Metal-binding</keyword>
<gene>
    <name evidence="13" type="ORF">EKH77_27270</name>
</gene>